<proteinExistence type="predicted"/>
<dbReference type="EMBL" id="CP017415">
    <property type="protein sequence ID" value="AOU97179.1"/>
    <property type="molecule type" value="Genomic_DNA"/>
</dbReference>
<evidence type="ECO:0000259" key="2">
    <source>
        <dbReference type="PROSITE" id="PS50846"/>
    </source>
</evidence>
<sequence length="67" mass="6978">MNDTTLKITGMTCSHCVRAATQALEGVPGVTRVEVTLEPGQAVVHGDAPLEALIAAIAEEGYTAERL</sequence>
<evidence type="ECO:0000313" key="4">
    <source>
        <dbReference type="Proteomes" id="UP000095401"/>
    </source>
</evidence>
<dbReference type="Proteomes" id="UP000095401">
    <property type="component" value="Chromosome"/>
</dbReference>
<protein>
    <submittedName>
        <fullName evidence="3">Heavy metal-binding protein</fullName>
    </submittedName>
</protein>
<dbReference type="FunFam" id="3.30.70.100:FF:000001">
    <property type="entry name" value="ATPase copper transporting beta"/>
    <property type="match status" value="1"/>
</dbReference>
<dbReference type="GO" id="GO:0046872">
    <property type="term" value="F:metal ion binding"/>
    <property type="evidence" value="ECO:0007669"/>
    <property type="project" value="UniProtKB-KW"/>
</dbReference>
<gene>
    <name evidence="3" type="ORF">BI364_03435</name>
</gene>
<dbReference type="InterPro" id="IPR036163">
    <property type="entry name" value="HMA_dom_sf"/>
</dbReference>
<dbReference type="RefSeq" id="WP_070077567.1">
    <property type="nucleotide sequence ID" value="NZ_CP017415.1"/>
</dbReference>
<dbReference type="Gene3D" id="3.30.70.100">
    <property type="match status" value="1"/>
</dbReference>
<organism evidence="3 4">
    <name type="scientific">Acidihalobacter yilgarnensis</name>
    <dbReference type="NCBI Taxonomy" id="2819280"/>
    <lineage>
        <taxon>Bacteria</taxon>
        <taxon>Pseudomonadati</taxon>
        <taxon>Pseudomonadota</taxon>
        <taxon>Gammaproteobacteria</taxon>
        <taxon>Chromatiales</taxon>
        <taxon>Ectothiorhodospiraceae</taxon>
        <taxon>Acidihalobacter</taxon>
    </lineage>
</organism>
<dbReference type="SUPFAM" id="SSF55008">
    <property type="entry name" value="HMA, heavy metal-associated domain"/>
    <property type="match status" value="1"/>
</dbReference>
<keyword evidence="4" id="KW-1185">Reference proteome</keyword>
<dbReference type="AlphaFoldDB" id="A0A1D8IL27"/>
<name>A0A1D8IL27_9GAMM</name>
<dbReference type="CDD" id="cd00371">
    <property type="entry name" value="HMA"/>
    <property type="match status" value="1"/>
</dbReference>
<dbReference type="InterPro" id="IPR006121">
    <property type="entry name" value="HMA_dom"/>
</dbReference>
<accession>A0A1D8IL27</accession>
<keyword evidence="1" id="KW-0479">Metal-binding</keyword>
<dbReference type="KEGG" id="aprs:BI364_03435"/>
<evidence type="ECO:0000256" key="1">
    <source>
        <dbReference type="ARBA" id="ARBA00022723"/>
    </source>
</evidence>
<feature type="domain" description="HMA" evidence="2">
    <location>
        <begin position="2"/>
        <end position="65"/>
    </location>
</feature>
<evidence type="ECO:0000313" key="3">
    <source>
        <dbReference type="EMBL" id="AOU97179.1"/>
    </source>
</evidence>
<reference evidence="4" key="1">
    <citation type="submission" date="2016-09" db="EMBL/GenBank/DDBJ databases">
        <title>Acidihalobacter prosperus F5.</title>
        <authorList>
            <person name="Khaleque H.N."/>
            <person name="Ramsay J.P."/>
            <person name="Kaksonen A.H."/>
            <person name="Boxall N.J."/>
            <person name="Watkin E.L.J."/>
        </authorList>
    </citation>
    <scope>NUCLEOTIDE SEQUENCE [LARGE SCALE GENOMIC DNA]</scope>
    <source>
        <strain evidence="4">F5</strain>
    </source>
</reference>
<dbReference type="PROSITE" id="PS50846">
    <property type="entry name" value="HMA_2"/>
    <property type="match status" value="1"/>
</dbReference>
<dbReference type="Pfam" id="PF00403">
    <property type="entry name" value="HMA"/>
    <property type="match status" value="1"/>
</dbReference>